<comment type="caution">
    <text evidence="2">The sequence shown here is derived from an EMBL/GenBank/DDBJ whole genome shotgun (WGS) entry which is preliminary data.</text>
</comment>
<reference evidence="2 3" key="1">
    <citation type="submission" date="2022-12" db="EMBL/GenBank/DDBJ databases">
        <authorList>
            <person name="Muema E."/>
        </authorList>
    </citation>
    <scope>NUCLEOTIDE SEQUENCE [LARGE SCALE GENOMIC DNA]</scope>
    <source>
        <strain evidence="3">1326</strain>
    </source>
</reference>
<dbReference type="RefSeq" id="WP_337107987.1">
    <property type="nucleotide sequence ID" value="NZ_JAPYKS010000017.1"/>
</dbReference>
<accession>A0ABU8L281</accession>
<dbReference type="Proteomes" id="UP001387293">
    <property type="component" value="Unassembled WGS sequence"/>
</dbReference>
<evidence type="ECO:0000313" key="2">
    <source>
        <dbReference type="EMBL" id="MEI9411430.1"/>
    </source>
</evidence>
<protein>
    <recommendedName>
        <fullName evidence="4">ABC transporter</fullName>
    </recommendedName>
</protein>
<sequence>MKKLVLILALVGLALPACDNKLPPTKAPGADQDLAIPVVNNGIAGQ</sequence>
<keyword evidence="1" id="KW-0732">Signal</keyword>
<feature type="signal peptide" evidence="1">
    <location>
        <begin position="1"/>
        <end position="19"/>
    </location>
</feature>
<evidence type="ECO:0000313" key="3">
    <source>
        <dbReference type="Proteomes" id="UP001387293"/>
    </source>
</evidence>
<proteinExistence type="predicted"/>
<evidence type="ECO:0000256" key="1">
    <source>
        <dbReference type="SAM" id="SignalP"/>
    </source>
</evidence>
<feature type="chain" id="PRO_5045058575" description="ABC transporter" evidence="1">
    <location>
        <begin position="20"/>
        <end position="46"/>
    </location>
</feature>
<gene>
    <name evidence="2" type="ORF">O7A60_22045</name>
</gene>
<name>A0ABU8L281_9HYPH</name>
<evidence type="ECO:0008006" key="4">
    <source>
        <dbReference type="Google" id="ProtNLM"/>
    </source>
</evidence>
<organism evidence="2 3">
    <name type="scientific">Mesorhizobium salmacidum</name>
    <dbReference type="NCBI Taxonomy" id="3015171"/>
    <lineage>
        <taxon>Bacteria</taxon>
        <taxon>Pseudomonadati</taxon>
        <taxon>Pseudomonadota</taxon>
        <taxon>Alphaproteobacteria</taxon>
        <taxon>Hyphomicrobiales</taxon>
        <taxon>Phyllobacteriaceae</taxon>
        <taxon>Mesorhizobium</taxon>
    </lineage>
</organism>
<dbReference type="EMBL" id="JAPYKS010000017">
    <property type="protein sequence ID" value="MEI9411430.1"/>
    <property type="molecule type" value="Genomic_DNA"/>
</dbReference>
<keyword evidence="3" id="KW-1185">Reference proteome</keyword>